<feature type="chain" id="PRO_5030842558" description="Ig-like domain-containing protein" evidence="12">
    <location>
        <begin position="19"/>
        <end position="748"/>
    </location>
</feature>
<dbReference type="Pfam" id="PF07686">
    <property type="entry name" value="V-set"/>
    <property type="match status" value="1"/>
</dbReference>
<dbReference type="PANTHER" id="PTHR12035:SF128">
    <property type="entry name" value="BRANCHED CHAIN KETO ACID DEHYDROGENASE E1 SUBUNIT BETA,-LIKE-RELATED"/>
    <property type="match status" value="1"/>
</dbReference>
<dbReference type="InterPro" id="IPR003006">
    <property type="entry name" value="Ig/MHC_CS"/>
</dbReference>
<feature type="domain" description="Ig-like" evidence="13">
    <location>
        <begin position="161"/>
        <end position="253"/>
    </location>
</feature>
<keyword evidence="5" id="KW-0130">Cell adhesion</keyword>
<dbReference type="OrthoDB" id="10012075at2759"/>
<feature type="transmembrane region" description="Helical" evidence="11">
    <location>
        <begin position="580"/>
        <end position="598"/>
    </location>
</feature>
<evidence type="ECO:0000313" key="14">
    <source>
        <dbReference type="Ensembl" id="ENSATEP00000061490.1"/>
    </source>
</evidence>
<keyword evidence="2 11" id="KW-0812">Transmembrane</keyword>
<dbReference type="PANTHER" id="PTHR12035">
    <property type="entry name" value="SIALIC ACID BINDING IMMUNOGLOBULIN-LIKE LECTIN"/>
    <property type="match status" value="1"/>
</dbReference>
<feature type="domain" description="Ig-like" evidence="13">
    <location>
        <begin position="376"/>
        <end position="463"/>
    </location>
</feature>
<evidence type="ECO:0000256" key="6">
    <source>
        <dbReference type="ARBA" id="ARBA00022989"/>
    </source>
</evidence>
<dbReference type="GO" id="GO:0005886">
    <property type="term" value="C:plasma membrane"/>
    <property type="evidence" value="ECO:0007669"/>
    <property type="project" value="TreeGrafter"/>
</dbReference>
<name>A0A7N6BBW9_ANATE</name>
<dbReference type="Pfam" id="PF13927">
    <property type="entry name" value="Ig_3"/>
    <property type="match status" value="2"/>
</dbReference>
<dbReference type="GeneTree" id="ENSGT01150000286924"/>
<dbReference type="SMART" id="SM00408">
    <property type="entry name" value="IGc2"/>
    <property type="match status" value="3"/>
</dbReference>
<dbReference type="PROSITE" id="PS50835">
    <property type="entry name" value="IG_LIKE"/>
    <property type="match status" value="4"/>
</dbReference>
<dbReference type="AlphaFoldDB" id="A0A7N6BBW9"/>
<dbReference type="InterPro" id="IPR003598">
    <property type="entry name" value="Ig_sub2"/>
</dbReference>
<reference evidence="14" key="3">
    <citation type="submission" date="2025-09" db="UniProtKB">
        <authorList>
            <consortium name="Ensembl"/>
        </authorList>
    </citation>
    <scope>IDENTIFICATION</scope>
</reference>
<dbReference type="SUPFAM" id="SSF48726">
    <property type="entry name" value="Immunoglobulin"/>
    <property type="match status" value="4"/>
</dbReference>
<feature type="signal peptide" evidence="12">
    <location>
        <begin position="1"/>
        <end position="18"/>
    </location>
</feature>
<dbReference type="Ensembl" id="ENSATET00000045112.2">
    <property type="protein sequence ID" value="ENSATEP00000061490.1"/>
    <property type="gene ID" value="ENSATEG00000026708.2"/>
</dbReference>
<evidence type="ECO:0000256" key="5">
    <source>
        <dbReference type="ARBA" id="ARBA00022889"/>
    </source>
</evidence>
<reference evidence="14" key="1">
    <citation type="submission" date="2021-04" db="EMBL/GenBank/DDBJ databases">
        <authorList>
            <consortium name="Wellcome Sanger Institute Data Sharing"/>
        </authorList>
    </citation>
    <scope>NUCLEOTIDE SEQUENCE [LARGE SCALE GENOMIC DNA]</scope>
</reference>
<evidence type="ECO:0000259" key="13">
    <source>
        <dbReference type="PROSITE" id="PS50835"/>
    </source>
</evidence>
<evidence type="ECO:0000313" key="15">
    <source>
        <dbReference type="Proteomes" id="UP000265040"/>
    </source>
</evidence>
<keyword evidence="12" id="KW-0732">Signal</keyword>
<dbReference type="InterPro" id="IPR013783">
    <property type="entry name" value="Ig-like_fold"/>
</dbReference>
<evidence type="ECO:0000256" key="10">
    <source>
        <dbReference type="SAM" id="MobiDB-lite"/>
    </source>
</evidence>
<dbReference type="InterPro" id="IPR036179">
    <property type="entry name" value="Ig-like_dom_sf"/>
</dbReference>
<feature type="region of interest" description="Disordered" evidence="10">
    <location>
        <begin position="700"/>
        <end position="734"/>
    </location>
</feature>
<evidence type="ECO:0000256" key="8">
    <source>
        <dbReference type="ARBA" id="ARBA00023319"/>
    </source>
</evidence>
<dbReference type="PROSITE" id="PS00290">
    <property type="entry name" value="IG_MHC"/>
    <property type="match status" value="1"/>
</dbReference>
<evidence type="ECO:0000256" key="11">
    <source>
        <dbReference type="SAM" id="Phobius"/>
    </source>
</evidence>
<dbReference type="CDD" id="cd00096">
    <property type="entry name" value="Ig"/>
    <property type="match status" value="1"/>
</dbReference>
<dbReference type="InterPro" id="IPR003599">
    <property type="entry name" value="Ig_sub"/>
</dbReference>
<feature type="domain" description="Ig-like" evidence="13">
    <location>
        <begin position="31"/>
        <end position="153"/>
    </location>
</feature>
<dbReference type="SMART" id="SM00409">
    <property type="entry name" value="IG"/>
    <property type="match status" value="4"/>
</dbReference>
<dbReference type="GO" id="GO:0033691">
    <property type="term" value="F:sialic acid binding"/>
    <property type="evidence" value="ECO:0007669"/>
    <property type="project" value="TreeGrafter"/>
</dbReference>
<evidence type="ECO:0000256" key="2">
    <source>
        <dbReference type="ARBA" id="ARBA00022692"/>
    </source>
</evidence>
<reference evidence="14" key="2">
    <citation type="submission" date="2025-08" db="UniProtKB">
        <authorList>
            <consortium name="Ensembl"/>
        </authorList>
    </citation>
    <scope>IDENTIFICATION</scope>
</reference>
<protein>
    <recommendedName>
        <fullName evidence="13">Ig-like domain-containing protein</fullName>
    </recommendedName>
</protein>
<dbReference type="InterPro" id="IPR007110">
    <property type="entry name" value="Ig-like_dom"/>
</dbReference>
<sequence length="748" mass="83422">MIVLICVTLLFSVRSSNADTGASLQEFCQGPYCITLPKREITAEAGLCVVIPCSFSTSYYFTSQYIVWSKCEPTESRCGQSDIIFDSDENNRNILAGFMGRVSLLESDVSEKNCSIVINDLRESDSGSYQLRVNGLYLQSPDRLTFSKRATVSVTGLSQKPTVTVPPLIEGHQTTLTCTAPGLCSGSVPEITWTWRKPGVSDSHMPGNITEFRTENLTAVTQRHSSTLTFNTSAEHHDTEVTCKVNFKGDTTTEETVTLNVTYIKEVKITGNTSVKEGETLNLTCTVDSFPPSLVTWTGRSIPDVQNGTEMNLQNDTLTDLHNVTEPFLQEENGKATFSLTNITTKDSGQYICTVKHLNNTLKKQVDVTVIYVRSPLITGNMTVEEGDALNLTCSVDSFPRSFIKWTKLGFNTTLHSGTDTDLQNNTGSATLFMPNVTEEQAGRYMCTVKHLDTTLTLHADVTVTWFPKILNSSRCEVQSDVLTCVCISVLRFPLPTIRWPLLENYTEYSVITTVSNHTVNSTLTLVVKDHANRSVECVASNTNGEVKKNLKILKIQKNLSQQEENGKTFLKIASQLETIIAFLIGVLMSTVLCCLVNNCHRKKQKGSGHLDETLQMVSNQDDPLIYDGPAVEDDQLHFEEGAEDEAVTVEKIAPKLQNGPKDVEYASIDFTRLKKKREAAKRETTKTEYAEVKREVEEERAEIEMLEDKEEEAEMEEDEETQHWVPEEDEGEDMAVYSTVKDIMDKT</sequence>
<keyword evidence="15" id="KW-1185">Reference proteome</keyword>
<keyword evidence="8" id="KW-0393">Immunoglobulin domain</keyword>
<evidence type="ECO:0000256" key="4">
    <source>
        <dbReference type="ARBA" id="ARBA00022737"/>
    </source>
</evidence>
<dbReference type="InterPro" id="IPR013106">
    <property type="entry name" value="Ig_V-set"/>
</dbReference>
<evidence type="ECO:0000256" key="1">
    <source>
        <dbReference type="ARBA" id="ARBA00004479"/>
    </source>
</evidence>
<evidence type="ECO:0000256" key="3">
    <source>
        <dbReference type="ARBA" id="ARBA00022734"/>
    </source>
</evidence>
<comment type="similarity">
    <text evidence="9">Belongs to the immunoglobulin superfamily. SIGLEC (sialic acid binding Ig-like lectin) family.</text>
</comment>
<evidence type="ECO:0000256" key="12">
    <source>
        <dbReference type="SAM" id="SignalP"/>
    </source>
</evidence>
<organism evidence="14 15">
    <name type="scientific">Anabas testudineus</name>
    <name type="common">Climbing perch</name>
    <name type="synonym">Anthias testudineus</name>
    <dbReference type="NCBI Taxonomy" id="64144"/>
    <lineage>
        <taxon>Eukaryota</taxon>
        <taxon>Metazoa</taxon>
        <taxon>Chordata</taxon>
        <taxon>Craniata</taxon>
        <taxon>Vertebrata</taxon>
        <taxon>Euteleostomi</taxon>
        <taxon>Actinopterygii</taxon>
        <taxon>Neopterygii</taxon>
        <taxon>Teleostei</taxon>
        <taxon>Neoteleostei</taxon>
        <taxon>Acanthomorphata</taxon>
        <taxon>Anabantaria</taxon>
        <taxon>Anabantiformes</taxon>
        <taxon>Anabantoidei</taxon>
        <taxon>Anabantidae</taxon>
        <taxon>Anabas</taxon>
    </lineage>
</organism>
<evidence type="ECO:0000256" key="9">
    <source>
        <dbReference type="ARBA" id="ARBA00038361"/>
    </source>
</evidence>
<dbReference type="InterPro" id="IPR051036">
    <property type="entry name" value="SIGLEC"/>
</dbReference>
<comment type="subcellular location">
    <subcellularLocation>
        <location evidence="1">Membrane</location>
        <topology evidence="1">Single-pass type I membrane protein</topology>
    </subcellularLocation>
</comment>
<proteinExistence type="inferred from homology"/>
<keyword evidence="7 11" id="KW-0472">Membrane</keyword>
<keyword evidence="6 11" id="KW-1133">Transmembrane helix</keyword>
<dbReference type="GO" id="GO:0007155">
    <property type="term" value="P:cell adhesion"/>
    <property type="evidence" value="ECO:0007669"/>
    <property type="project" value="UniProtKB-KW"/>
</dbReference>
<feature type="domain" description="Ig-like" evidence="13">
    <location>
        <begin position="255"/>
        <end position="369"/>
    </location>
</feature>
<dbReference type="GO" id="GO:0030246">
    <property type="term" value="F:carbohydrate binding"/>
    <property type="evidence" value="ECO:0007669"/>
    <property type="project" value="UniProtKB-KW"/>
</dbReference>
<keyword evidence="4" id="KW-0677">Repeat</keyword>
<dbReference type="Gene3D" id="2.60.40.10">
    <property type="entry name" value="Immunoglobulins"/>
    <property type="match status" value="5"/>
</dbReference>
<keyword evidence="3" id="KW-0430">Lectin</keyword>
<accession>A0A7N6BBW9</accession>
<feature type="compositionally biased region" description="Acidic residues" evidence="10">
    <location>
        <begin position="700"/>
        <end position="721"/>
    </location>
</feature>
<dbReference type="Proteomes" id="UP000265040">
    <property type="component" value="Chromosome 16"/>
</dbReference>
<evidence type="ECO:0000256" key="7">
    <source>
        <dbReference type="ARBA" id="ARBA00023136"/>
    </source>
</evidence>